<accession>A0ACC0AQ39</accession>
<proteinExistence type="predicted"/>
<comment type="caution">
    <text evidence="1">The sequence shown here is derived from an EMBL/GenBank/DDBJ whole genome shotgun (WGS) entry which is preliminary data.</text>
</comment>
<protein>
    <submittedName>
        <fullName evidence="1">Uncharacterized protein</fullName>
    </submittedName>
</protein>
<sequence length="326" mass="36494">MEIQSSHLPNNRKKRVIDELIRGRELAYELQIALNSNKSSSFSDSIFTSFSTTNRNHQDLVTKILGSFSETLSILDYAANNNIDEFSVGGSWKSEDSSGSCKPSAAAKATATAATSKERRGCYKRRKTSETWTQNSSTLIDDGYAWRKYGQKVILNADYPRNYFRCTHKFDQECQATKQVQMIQENPPLYRTTYHGHHTCRNLHKAPQIILDSTTSNDSSSVLLSFNHQSNETTAFPLVGKQETKDEEEVHQIQRGFFPNQFSDYFLLPPPPPASADLTGAMSSPLSAGSDHGGVYSCTASTHTLEMDHMVVGSVDDFDDVLQFEF</sequence>
<name>A0ACC0AQ39_CATRO</name>
<gene>
    <name evidence="1" type="ORF">M9H77_22302</name>
</gene>
<keyword evidence="2" id="KW-1185">Reference proteome</keyword>
<dbReference type="EMBL" id="CM044705">
    <property type="protein sequence ID" value="KAI5662979.1"/>
    <property type="molecule type" value="Genomic_DNA"/>
</dbReference>
<dbReference type="Proteomes" id="UP001060085">
    <property type="component" value="Linkage Group LG05"/>
</dbReference>
<evidence type="ECO:0000313" key="1">
    <source>
        <dbReference type="EMBL" id="KAI5662979.1"/>
    </source>
</evidence>
<evidence type="ECO:0000313" key="2">
    <source>
        <dbReference type="Proteomes" id="UP001060085"/>
    </source>
</evidence>
<organism evidence="1 2">
    <name type="scientific">Catharanthus roseus</name>
    <name type="common">Madagascar periwinkle</name>
    <name type="synonym">Vinca rosea</name>
    <dbReference type="NCBI Taxonomy" id="4058"/>
    <lineage>
        <taxon>Eukaryota</taxon>
        <taxon>Viridiplantae</taxon>
        <taxon>Streptophyta</taxon>
        <taxon>Embryophyta</taxon>
        <taxon>Tracheophyta</taxon>
        <taxon>Spermatophyta</taxon>
        <taxon>Magnoliopsida</taxon>
        <taxon>eudicotyledons</taxon>
        <taxon>Gunneridae</taxon>
        <taxon>Pentapetalae</taxon>
        <taxon>asterids</taxon>
        <taxon>lamiids</taxon>
        <taxon>Gentianales</taxon>
        <taxon>Apocynaceae</taxon>
        <taxon>Rauvolfioideae</taxon>
        <taxon>Vinceae</taxon>
        <taxon>Catharanthinae</taxon>
        <taxon>Catharanthus</taxon>
    </lineage>
</organism>
<reference evidence="2" key="1">
    <citation type="journal article" date="2023" name="Nat. Plants">
        <title>Single-cell RNA sequencing provides a high-resolution roadmap for understanding the multicellular compartmentation of specialized metabolism.</title>
        <authorList>
            <person name="Sun S."/>
            <person name="Shen X."/>
            <person name="Li Y."/>
            <person name="Li Y."/>
            <person name="Wang S."/>
            <person name="Li R."/>
            <person name="Zhang H."/>
            <person name="Shen G."/>
            <person name="Guo B."/>
            <person name="Wei J."/>
            <person name="Xu J."/>
            <person name="St-Pierre B."/>
            <person name="Chen S."/>
            <person name="Sun C."/>
        </authorList>
    </citation>
    <scope>NUCLEOTIDE SEQUENCE [LARGE SCALE GENOMIC DNA]</scope>
</reference>